<protein>
    <recommendedName>
        <fullName evidence="1">Ribosomal RNA large subunit methyltransferase K/L-like methyltransferase domain-containing protein</fullName>
    </recommendedName>
</protein>
<evidence type="ECO:0000313" key="2">
    <source>
        <dbReference type="EMBL" id="RIB35187.1"/>
    </source>
</evidence>
<gene>
    <name evidence="2" type="ORF">BXU00_02555</name>
</gene>
<dbReference type="AlphaFoldDB" id="A0A397WNM8"/>
<feature type="domain" description="Ribosomal RNA large subunit methyltransferase K/L-like methyltransferase" evidence="1">
    <location>
        <begin position="152"/>
        <end position="286"/>
    </location>
</feature>
<dbReference type="InterPro" id="IPR029063">
    <property type="entry name" value="SAM-dependent_MTases_sf"/>
</dbReference>
<proteinExistence type="predicted"/>
<dbReference type="EMBL" id="MWMI01000004">
    <property type="protein sequence ID" value="RIB35187.1"/>
    <property type="molecule type" value="Genomic_DNA"/>
</dbReference>
<evidence type="ECO:0000313" key="3">
    <source>
        <dbReference type="Proteomes" id="UP000266622"/>
    </source>
</evidence>
<dbReference type="InterPro" id="IPR000241">
    <property type="entry name" value="RlmKL-like_Mtase"/>
</dbReference>
<comment type="caution">
    <text evidence="2">The sequence shown here is derived from an EMBL/GenBank/DDBJ whole genome shotgun (WGS) entry which is preliminary data.</text>
</comment>
<accession>A0A397WNM8</accession>
<organism evidence="2 3">
    <name type="scientific">Candidatus Nanoclepta minutus</name>
    <dbReference type="NCBI Taxonomy" id="1940235"/>
    <lineage>
        <taxon>Archaea</taxon>
        <taxon>Nanobdellota</taxon>
        <taxon>Candidatus Nanoclepta</taxon>
    </lineage>
</organism>
<reference evidence="2 3" key="1">
    <citation type="journal article" date="2018" name="Syst. Appl. Microbiol.">
        <title>A new symbiotic nanoarchaeote (Candidatus Nanoclepta minutus) and its host (Zestosphaera tikiterensis gen. nov., sp. nov.) from a New Zealand hot spring.</title>
        <authorList>
            <person name="St John E."/>
            <person name="Liu Y."/>
            <person name="Podar M."/>
            <person name="Stott M.B."/>
            <person name="Meneghin J."/>
            <person name="Chen Z."/>
            <person name="Lagutin K."/>
            <person name="Mitchell K."/>
            <person name="Reysenbach A.L."/>
        </authorList>
    </citation>
    <scope>NUCLEOTIDE SEQUENCE [LARGE SCALE GENOMIC DNA]</scope>
    <source>
        <strain evidence="2">NZ3</strain>
    </source>
</reference>
<dbReference type="Proteomes" id="UP000266622">
    <property type="component" value="Unassembled WGS sequence"/>
</dbReference>
<dbReference type="Pfam" id="PF01170">
    <property type="entry name" value="UPF0020"/>
    <property type="match status" value="1"/>
</dbReference>
<dbReference type="Gene3D" id="3.40.50.150">
    <property type="entry name" value="Vaccinia Virus protein VP39"/>
    <property type="match status" value="1"/>
</dbReference>
<sequence length="355" mass="41767">MNKDTYNFVVLADRGFEEIVMGDIKNFLDKEKVEVRVLEKLSAFIISDITLEKMLHLTYLTGSIRDAMILLAFSEVKDIEKLDKILVPFKAPKFKFKIIRERKYKNLDLLKTLKDKMEFFGGMVLDRILIRLYVVDDYFILGIPLMENIEKRGYKIKEVEGSLNPVAANLLLKCLWNDEKTMVIYTKDGTLPIEAGIILKNIPPHFWDKKKFLVNYDISFFIDLDQKSIRDVKSRILVIDSYGRNISISKKNSINALVKDILYFKKLDLKYLDLIIKDKYKFIIADFYKMSKENIKYILYFAKFLLDDGGRLIVLSDKDVNKIVSHYCSKYNLKIVEAGMGRFLYDRYFYYVIVH</sequence>
<dbReference type="Gene3D" id="3.30.2130.30">
    <property type="match status" value="1"/>
</dbReference>
<evidence type="ECO:0000259" key="1">
    <source>
        <dbReference type="Pfam" id="PF01170"/>
    </source>
</evidence>
<name>A0A397WNM8_9ARCH</name>